<evidence type="ECO:0000313" key="1">
    <source>
        <dbReference type="EMBL" id="QIG73687.1"/>
    </source>
</evidence>
<organism evidence="1 2">
    <name type="scientific">Rhizobium phage RHph_I1_9</name>
    <dbReference type="NCBI Taxonomy" id="2509729"/>
    <lineage>
        <taxon>Viruses</taxon>
        <taxon>Duplodnaviria</taxon>
        <taxon>Heunggongvirae</taxon>
        <taxon>Uroviricota</taxon>
        <taxon>Caudoviricetes</taxon>
        <taxon>Pootjesviridae</taxon>
        <taxon>Staniewskivirinae</taxon>
        <taxon>Trinifflemingvirus</taxon>
        <taxon>Trinifflemingvirus I19</taxon>
    </lineage>
</organism>
<sequence>MQTYEMKARFELQKMIFPSQIHRSECYVEVIENVPCGFLWRKTRQILHKVYGSSTVWHDYSTGERIDPSPLSRFIKAKVALQKRPIL</sequence>
<dbReference type="EMBL" id="MN988532">
    <property type="protein sequence ID" value="QIG73687.1"/>
    <property type="molecule type" value="Genomic_DNA"/>
</dbReference>
<reference evidence="1 2" key="1">
    <citation type="submission" date="2020-01" db="EMBL/GenBank/DDBJ databases">
        <title>Patterns of diversity and host range of bacteriophage communities associated with bean-nodulatin bacteria.</title>
        <authorList>
            <person name="Vann Cauwenberghe J."/>
            <person name="Santamaria R.I."/>
            <person name="Bustos P."/>
            <person name="Juarez S."/>
            <person name="Gonzalez V."/>
        </authorList>
    </citation>
    <scope>NUCLEOTIDE SEQUENCE [LARGE SCALE GENOMIC DNA]</scope>
    <source>
        <strain evidence="2">RHph</strain>
    </source>
</reference>
<accession>A0A7S5R9V8</accession>
<keyword evidence="2" id="KW-1185">Reference proteome</keyword>
<name>A0A7S5R9V8_9CAUD</name>
<gene>
    <name evidence="1" type="ORF">EVC04_250</name>
</gene>
<protein>
    <submittedName>
        <fullName evidence="1">Uncharacterized protein</fullName>
    </submittedName>
</protein>
<proteinExistence type="predicted"/>
<dbReference type="Proteomes" id="UP000615696">
    <property type="component" value="Segment"/>
</dbReference>
<evidence type="ECO:0000313" key="2">
    <source>
        <dbReference type="Proteomes" id="UP000615696"/>
    </source>
</evidence>